<evidence type="ECO:0000256" key="5">
    <source>
        <dbReference type="ARBA" id="ARBA00022691"/>
    </source>
</evidence>
<dbReference type="RefSeq" id="WP_166284168.1">
    <property type="nucleotide sequence ID" value="NZ_JAANNP010000045.1"/>
</dbReference>
<dbReference type="PANTHER" id="PTHR23417:SF14">
    <property type="entry name" value="PENTACOTRIPEPTIDE-REPEAT REGION OF PRORP DOMAIN-CONTAINING PROTEIN"/>
    <property type="match status" value="1"/>
</dbReference>
<dbReference type="Pfam" id="PF02390">
    <property type="entry name" value="Methyltransf_4"/>
    <property type="match status" value="1"/>
</dbReference>
<feature type="binding site" evidence="7">
    <location>
        <position position="138"/>
    </location>
    <ligand>
        <name>substrate</name>
    </ligand>
</feature>
<dbReference type="GO" id="GO:0008176">
    <property type="term" value="F:tRNA (guanine(46)-N7)-methyltransferase activity"/>
    <property type="evidence" value="ECO:0007669"/>
    <property type="project" value="UniProtKB-EC"/>
</dbReference>
<dbReference type="PANTHER" id="PTHR23417">
    <property type="entry name" value="3-DEOXY-D-MANNO-OCTULOSONIC-ACID TRANSFERASE/TRNA GUANINE-N 7 - -METHYLTRANSFERASE"/>
    <property type="match status" value="1"/>
</dbReference>
<proteinExistence type="inferred from homology"/>
<name>A0ABX0GXG9_9ACTN</name>
<dbReference type="Gene3D" id="3.40.50.150">
    <property type="entry name" value="Vaccinia Virus protein VP39"/>
    <property type="match status" value="1"/>
</dbReference>
<organism evidence="8 9">
    <name type="scientific">Motilibacter deserti</name>
    <dbReference type="NCBI Taxonomy" id="2714956"/>
    <lineage>
        <taxon>Bacteria</taxon>
        <taxon>Bacillati</taxon>
        <taxon>Actinomycetota</taxon>
        <taxon>Actinomycetes</taxon>
        <taxon>Motilibacterales</taxon>
        <taxon>Motilibacteraceae</taxon>
        <taxon>Motilibacter</taxon>
    </lineage>
</organism>
<dbReference type="InterPro" id="IPR029063">
    <property type="entry name" value="SAM-dependent_MTases_sf"/>
</dbReference>
<comment type="catalytic activity">
    <reaction evidence="1 7">
        <text>guanosine(46) in tRNA + S-adenosyl-L-methionine = N(7)-methylguanosine(46) in tRNA + S-adenosyl-L-homocysteine</text>
        <dbReference type="Rhea" id="RHEA:42708"/>
        <dbReference type="Rhea" id="RHEA-COMP:10188"/>
        <dbReference type="Rhea" id="RHEA-COMP:10189"/>
        <dbReference type="ChEBI" id="CHEBI:57856"/>
        <dbReference type="ChEBI" id="CHEBI:59789"/>
        <dbReference type="ChEBI" id="CHEBI:74269"/>
        <dbReference type="ChEBI" id="CHEBI:74480"/>
        <dbReference type="EC" id="2.1.1.33"/>
    </reaction>
</comment>
<evidence type="ECO:0000256" key="6">
    <source>
        <dbReference type="ARBA" id="ARBA00022694"/>
    </source>
</evidence>
<keyword evidence="3 7" id="KW-0489">Methyltransferase</keyword>
<dbReference type="CDD" id="cd02440">
    <property type="entry name" value="AdoMet_MTases"/>
    <property type="match status" value="1"/>
</dbReference>
<keyword evidence="9" id="KW-1185">Reference proteome</keyword>
<dbReference type="EC" id="2.1.1.33" evidence="7"/>
<dbReference type="NCBIfam" id="TIGR00091">
    <property type="entry name" value="tRNA (guanosine(46)-N7)-methyltransferase TrmB"/>
    <property type="match status" value="1"/>
</dbReference>
<feature type="binding site" evidence="7">
    <location>
        <position position="111"/>
    </location>
    <ligand>
        <name>S-adenosyl-L-methionine</name>
        <dbReference type="ChEBI" id="CHEBI:59789"/>
    </ligand>
</feature>
<comment type="similarity">
    <text evidence="7">Belongs to the class I-like SAM-binding methyltransferase superfamily. TrmB family.</text>
</comment>
<comment type="pathway">
    <text evidence="7">tRNA modification; N(7)-methylguanine-tRNA biosynthesis.</text>
</comment>
<dbReference type="InterPro" id="IPR003358">
    <property type="entry name" value="tRNA_(Gua-N-7)_MeTrfase_Trmb"/>
</dbReference>
<comment type="function">
    <text evidence="2 7">Catalyzes the formation of N(7)-methylguanine at position 46 (m7G46) in tRNA.</text>
</comment>
<dbReference type="EMBL" id="JAANNP010000045">
    <property type="protein sequence ID" value="NHC15673.1"/>
    <property type="molecule type" value="Genomic_DNA"/>
</dbReference>
<evidence type="ECO:0000313" key="9">
    <source>
        <dbReference type="Proteomes" id="UP000800981"/>
    </source>
</evidence>
<evidence type="ECO:0000256" key="4">
    <source>
        <dbReference type="ARBA" id="ARBA00022679"/>
    </source>
</evidence>
<comment type="caution">
    <text evidence="7">Lacks conserved residue(s) required for the propagation of feature annotation.</text>
</comment>
<evidence type="ECO:0000256" key="1">
    <source>
        <dbReference type="ARBA" id="ARBA00000142"/>
    </source>
</evidence>
<evidence type="ECO:0000256" key="2">
    <source>
        <dbReference type="ARBA" id="ARBA00003015"/>
    </source>
</evidence>
<dbReference type="InterPro" id="IPR055361">
    <property type="entry name" value="tRNA_methyltr_TrmB_bact"/>
</dbReference>
<evidence type="ECO:0000256" key="3">
    <source>
        <dbReference type="ARBA" id="ARBA00022603"/>
    </source>
</evidence>
<sequence>MQPVAPAHQIRSFKPRRGRITPGQQRALDTLAAAYVLPVGNVPLDPVAVYGRAAPLVLEIGFGMGETTAAMADADRDRDVLAVDVHTPGVGALLAEVSARGLSNVRIVSGDAVEVLRHMVAPGALDEVRVFFPDPWPKSRHHKRRLVGPAFAALVAARLRPGGRVHCATDWAPYARQMLAVLSAEPALEVVGGGFAPRPEWRPVTRFEQQGIAKGHEVFDVIAVRRSAPAAQPE</sequence>
<dbReference type="HAMAP" id="MF_01057">
    <property type="entry name" value="tRNA_methyltr_TrmB"/>
    <property type="match status" value="1"/>
</dbReference>
<evidence type="ECO:0000256" key="7">
    <source>
        <dbReference type="HAMAP-Rule" id="MF_01057"/>
    </source>
</evidence>
<accession>A0ABX0GXG9</accession>
<dbReference type="Proteomes" id="UP000800981">
    <property type="component" value="Unassembled WGS sequence"/>
</dbReference>
<reference evidence="8 9" key="1">
    <citation type="submission" date="2020-03" db="EMBL/GenBank/DDBJ databases">
        <title>Two novel Motilibacter sp.</title>
        <authorList>
            <person name="Liu S."/>
        </authorList>
    </citation>
    <scope>NUCLEOTIDE SEQUENCE [LARGE SCALE GENOMIC DNA]</scope>
    <source>
        <strain evidence="8 9">E257</strain>
    </source>
</reference>
<feature type="binding site" evidence="7">
    <location>
        <position position="59"/>
    </location>
    <ligand>
        <name>S-adenosyl-L-methionine</name>
        <dbReference type="ChEBI" id="CHEBI:59789"/>
    </ligand>
</feature>
<keyword evidence="5 7" id="KW-0949">S-adenosyl-L-methionine</keyword>
<evidence type="ECO:0000313" key="8">
    <source>
        <dbReference type="EMBL" id="NHC15673.1"/>
    </source>
</evidence>
<comment type="caution">
    <text evidence="8">The sequence shown here is derived from an EMBL/GenBank/DDBJ whole genome shotgun (WGS) entry which is preliminary data.</text>
</comment>
<keyword evidence="4 7" id="KW-0808">Transferase</keyword>
<gene>
    <name evidence="7 8" type="primary">trmB</name>
    <name evidence="8" type="ORF">G9H71_17975</name>
</gene>
<feature type="binding site" evidence="7">
    <location>
        <position position="134"/>
    </location>
    <ligand>
        <name>S-adenosyl-L-methionine</name>
        <dbReference type="ChEBI" id="CHEBI:59789"/>
    </ligand>
</feature>
<protein>
    <recommendedName>
        <fullName evidence="7">tRNA (guanine-N(7)-)-methyltransferase</fullName>
        <ecNumber evidence="7">2.1.1.33</ecNumber>
    </recommendedName>
    <alternativeName>
        <fullName evidence="7">tRNA (guanine(46)-N(7))-methyltransferase</fullName>
    </alternativeName>
    <alternativeName>
        <fullName evidence="7">tRNA(m7G46)-methyltransferase</fullName>
    </alternativeName>
</protein>
<keyword evidence="6 7" id="KW-0819">tRNA processing</keyword>
<dbReference type="PROSITE" id="PS51625">
    <property type="entry name" value="SAM_MT_TRMB"/>
    <property type="match status" value="1"/>
</dbReference>
<feature type="binding site" evidence="7">
    <location>
        <begin position="205"/>
        <end position="208"/>
    </location>
    <ligand>
        <name>substrate</name>
    </ligand>
</feature>
<feature type="binding site" evidence="7">
    <location>
        <position position="84"/>
    </location>
    <ligand>
        <name>S-adenosyl-L-methionine</name>
        <dbReference type="ChEBI" id="CHEBI:59789"/>
    </ligand>
</feature>
<feature type="binding site" evidence="7">
    <location>
        <position position="170"/>
    </location>
    <ligand>
        <name>substrate</name>
    </ligand>
</feature>
<dbReference type="SUPFAM" id="SSF53335">
    <property type="entry name" value="S-adenosyl-L-methionine-dependent methyltransferases"/>
    <property type="match status" value="1"/>
</dbReference>